<feature type="chain" id="PRO_5012907616" evidence="1">
    <location>
        <begin position="23"/>
        <end position="257"/>
    </location>
</feature>
<feature type="domain" description="Peptidoglycan binding-like" evidence="2">
    <location>
        <begin position="196"/>
        <end position="251"/>
    </location>
</feature>
<protein>
    <submittedName>
        <fullName evidence="3">Peptidoglycan-binding (PGRP) domain of peptidoglycan hydrolases-containing protein</fullName>
    </submittedName>
</protein>
<keyword evidence="4" id="KW-1185">Reference proteome</keyword>
<dbReference type="STRING" id="1086013.SAMN05421774_102538"/>
<dbReference type="RefSeq" id="WP_076529710.1">
    <property type="nucleotide sequence ID" value="NZ_BMEH01000002.1"/>
</dbReference>
<name>A0A1N7MAA4_9RHOB</name>
<dbReference type="GO" id="GO:0016787">
    <property type="term" value="F:hydrolase activity"/>
    <property type="evidence" value="ECO:0007669"/>
    <property type="project" value="UniProtKB-KW"/>
</dbReference>
<evidence type="ECO:0000256" key="1">
    <source>
        <dbReference type="SAM" id="SignalP"/>
    </source>
</evidence>
<dbReference type="InterPro" id="IPR036366">
    <property type="entry name" value="PGBDSf"/>
</dbReference>
<reference evidence="3 4" key="1">
    <citation type="submission" date="2017-01" db="EMBL/GenBank/DDBJ databases">
        <authorList>
            <person name="Mah S.A."/>
            <person name="Swanson W.J."/>
            <person name="Moy G.W."/>
            <person name="Vacquier V.D."/>
        </authorList>
    </citation>
    <scope>NUCLEOTIDE SEQUENCE [LARGE SCALE GENOMIC DNA]</scope>
    <source>
        <strain evidence="3 4">DSM 26375</strain>
    </source>
</reference>
<feature type="signal peptide" evidence="1">
    <location>
        <begin position="1"/>
        <end position="22"/>
    </location>
</feature>
<accession>A0A1N7MAA4</accession>
<evidence type="ECO:0000313" key="3">
    <source>
        <dbReference type="EMBL" id="SIS82997.1"/>
    </source>
</evidence>
<dbReference type="InterPro" id="IPR036365">
    <property type="entry name" value="PGBD-like_sf"/>
</dbReference>
<keyword evidence="3" id="KW-0378">Hydrolase</keyword>
<dbReference type="EMBL" id="FTOT01000002">
    <property type="protein sequence ID" value="SIS82997.1"/>
    <property type="molecule type" value="Genomic_DNA"/>
</dbReference>
<dbReference type="AlphaFoldDB" id="A0A1N7MAA4"/>
<feature type="domain" description="Peptidoglycan binding-like" evidence="2">
    <location>
        <begin position="112"/>
        <end position="166"/>
    </location>
</feature>
<proteinExistence type="predicted"/>
<evidence type="ECO:0000313" key="4">
    <source>
        <dbReference type="Proteomes" id="UP000186141"/>
    </source>
</evidence>
<dbReference type="Proteomes" id="UP000186141">
    <property type="component" value="Unassembled WGS sequence"/>
</dbReference>
<evidence type="ECO:0000259" key="2">
    <source>
        <dbReference type="Pfam" id="PF01471"/>
    </source>
</evidence>
<dbReference type="Pfam" id="PF01471">
    <property type="entry name" value="PG_binding_1"/>
    <property type="match status" value="2"/>
</dbReference>
<organism evidence="3 4">
    <name type="scientific">Gemmobacter megaterium</name>
    <dbReference type="NCBI Taxonomy" id="1086013"/>
    <lineage>
        <taxon>Bacteria</taxon>
        <taxon>Pseudomonadati</taxon>
        <taxon>Pseudomonadota</taxon>
        <taxon>Alphaproteobacteria</taxon>
        <taxon>Rhodobacterales</taxon>
        <taxon>Paracoccaceae</taxon>
        <taxon>Gemmobacter</taxon>
    </lineage>
</organism>
<keyword evidence="1" id="KW-0732">Signal</keyword>
<dbReference type="Gene3D" id="1.10.101.10">
    <property type="entry name" value="PGBD-like superfamily/PGBD"/>
    <property type="match status" value="2"/>
</dbReference>
<dbReference type="OrthoDB" id="8092964at2"/>
<dbReference type="SUPFAM" id="SSF47090">
    <property type="entry name" value="PGBD-like"/>
    <property type="match status" value="2"/>
</dbReference>
<gene>
    <name evidence="3" type="ORF">SAMN05421774_102538</name>
</gene>
<dbReference type="InterPro" id="IPR002477">
    <property type="entry name" value="Peptidoglycan-bd-like"/>
</dbReference>
<sequence length="257" mass="27621">MRSLVLPLVLGASLAAPVPAAAQDLGDAITGIAQTLLAQQVDRTAFAEAQRADTAAAYRNYLSRFPNGLHKADAQRALERLGDIVSRPDPQPVTPPAADTPAALEAQIGLSRAQRLEIQQQLTRLGYDTRGADGLWGSNTRSAISRWQSANRHSVTGYVTARQVQMISDQFSRITPSRPAPGSDAERAERALDLTASERREIQLRLTLLGHGTQGTNGTFGPLTRSAISAWQRAAGETVTGYMTADQVRKLQRQTGG</sequence>